<feature type="transmembrane region" description="Helical" evidence="7">
    <location>
        <begin position="190"/>
        <end position="212"/>
    </location>
</feature>
<dbReference type="InterPro" id="IPR020846">
    <property type="entry name" value="MFS_dom"/>
</dbReference>
<gene>
    <name evidence="9" type="ORF">QFZ26_001068</name>
</gene>
<dbReference type="PROSITE" id="PS50850">
    <property type="entry name" value="MFS"/>
    <property type="match status" value="1"/>
</dbReference>
<feature type="transmembrane region" description="Helical" evidence="7">
    <location>
        <begin position="335"/>
        <end position="359"/>
    </location>
</feature>
<feature type="region of interest" description="Disordered" evidence="6">
    <location>
        <begin position="423"/>
        <end position="447"/>
    </location>
</feature>
<name>A0ABU0R623_9MICO</name>
<dbReference type="InterPro" id="IPR011701">
    <property type="entry name" value="MFS"/>
</dbReference>
<evidence type="ECO:0000256" key="1">
    <source>
        <dbReference type="ARBA" id="ARBA00004651"/>
    </source>
</evidence>
<feature type="transmembrane region" description="Helical" evidence="7">
    <location>
        <begin position="129"/>
        <end position="150"/>
    </location>
</feature>
<keyword evidence="10" id="KW-1185">Reference proteome</keyword>
<dbReference type="SUPFAM" id="SSF103473">
    <property type="entry name" value="MFS general substrate transporter"/>
    <property type="match status" value="1"/>
</dbReference>
<feature type="transmembrane region" description="Helical" evidence="7">
    <location>
        <begin position="309"/>
        <end position="329"/>
    </location>
</feature>
<evidence type="ECO:0000256" key="5">
    <source>
        <dbReference type="ARBA" id="ARBA00023136"/>
    </source>
</evidence>
<dbReference type="RefSeq" id="WP_307039995.1">
    <property type="nucleotide sequence ID" value="NZ_JAUSYY010000001.1"/>
</dbReference>
<feature type="transmembrane region" description="Helical" evidence="7">
    <location>
        <begin position="104"/>
        <end position="123"/>
    </location>
</feature>
<sequence length="447" mass="44670">MSDTRTRTTNSGPATAGPGPGPGRGPALEPSDRLPWPSLVVLGAAMFVVVTTEMLPAAVLPQMSAGLGVSEPQIGLLVSVWAAVVVIGSFPLVRLTRRVDRRAVIAWSLVLLAVSATLTAIAPGYAAAVAARLLGALAVGLLWATTNAFTADLVSDRNLARAVAVVLGGATLGTVLGTPAGSIVAEAIGWRAAFGGLAVLALVAALLVRLVVRAPAGGDLQTAATTVTDAAAPAPTGPGARRGIRPLMIVTLLVALLLVGHFGTYTFITRLVESPAGVVPGGVGGMLFVFGLASAFGVVLAGRFGERTVRALLVSAIVTGASVLALVLVDVHPAVGIAVVVAWAVASGALPALAQTLILRLAGTEHRRFAGALIPVLFNLGIAVGAALASLVVAQAGLAALPPLAAAVIGVAVVGLFVGTRAPGRAGARPEVVDRSGRPRVPRRGHA</sequence>
<dbReference type="Proteomes" id="UP001239083">
    <property type="component" value="Unassembled WGS sequence"/>
</dbReference>
<feature type="transmembrane region" description="Helical" evidence="7">
    <location>
        <begin position="371"/>
        <end position="394"/>
    </location>
</feature>
<evidence type="ECO:0000256" key="6">
    <source>
        <dbReference type="SAM" id="MobiDB-lite"/>
    </source>
</evidence>
<dbReference type="Pfam" id="PF07690">
    <property type="entry name" value="MFS_1"/>
    <property type="match status" value="1"/>
</dbReference>
<evidence type="ECO:0000313" key="10">
    <source>
        <dbReference type="Proteomes" id="UP001239083"/>
    </source>
</evidence>
<feature type="compositionally biased region" description="Basic residues" evidence="6">
    <location>
        <begin position="438"/>
        <end position="447"/>
    </location>
</feature>
<dbReference type="Gene3D" id="1.20.1250.20">
    <property type="entry name" value="MFS general substrate transporter like domains"/>
    <property type="match status" value="1"/>
</dbReference>
<protein>
    <submittedName>
        <fullName evidence="9">DHA1 family inner membrane transport protein</fullName>
    </submittedName>
</protein>
<accession>A0ABU0R623</accession>
<feature type="transmembrane region" description="Helical" evidence="7">
    <location>
        <begin position="39"/>
        <end position="60"/>
    </location>
</feature>
<dbReference type="InterPro" id="IPR050189">
    <property type="entry name" value="MFS_Efflux_Transporters"/>
</dbReference>
<keyword evidence="3 7" id="KW-0812">Transmembrane</keyword>
<dbReference type="EMBL" id="JAUSYY010000001">
    <property type="protein sequence ID" value="MDQ0893513.1"/>
    <property type="molecule type" value="Genomic_DNA"/>
</dbReference>
<evidence type="ECO:0000256" key="3">
    <source>
        <dbReference type="ARBA" id="ARBA00022692"/>
    </source>
</evidence>
<feature type="transmembrane region" description="Helical" evidence="7">
    <location>
        <begin position="162"/>
        <end position="184"/>
    </location>
</feature>
<dbReference type="PANTHER" id="PTHR43124">
    <property type="entry name" value="PURINE EFFLUX PUMP PBUE"/>
    <property type="match status" value="1"/>
</dbReference>
<dbReference type="PANTHER" id="PTHR43124:SF3">
    <property type="entry name" value="CHLORAMPHENICOL EFFLUX PUMP RV0191"/>
    <property type="match status" value="1"/>
</dbReference>
<keyword evidence="2" id="KW-1003">Cell membrane</keyword>
<evidence type="ECO:0000313" key="9">
    <source>
        <dbReference type="EMBL" id="MDQ0893513.1"/>
    </source>
</evidence>
<feature type="domain" description="Major facilitator superfamily (MFS) profile" evidence="8">
    <location>
        <begin position="38"/>
        <end position="423"/>
    </location>
</feature>
<feature type="transmembrane region" description="Helical" evidence="7">
    <location>
        <begin position="280"/>
        <end position="302"/>
    </location>
</feature>
<comment type="subcellular location">
    <subcellularLocation>
        <location evidence="1">Cell membrane</location>
        <topology evidence="1">Multi-pass membrane protein</topology>
    </subcellularLocation>
</comment>
<feature type="transmembrane region" description="Helical" evidence="7">
    <location>
        <begin position="247"/>
        <end position="268"/>
    </location>
</feature>
<evidence type="ECO:0000256" key="4">
    <source>
        <dbReference type="ARBA" id="ARBA00022989"/>
    </source>
</evidence>
<organism evidence="9 10">
    <name type="scientific">Agromyces ramosus</name>
    <dbReference type="NCBI Taxonomy" id="33879"/>
    <lineage>
        <taxon>Bacteria</taxon>
        <taxon>Bacillati</taxon>
        <taxon>Actinomycetota</taxon>
        <taxon>Actinomycetes</taxon>
        <taxon>Micrococcales</taxon>
        <taxon>Microbacteriaceae</taxon>
        <taxon>Agromyces</taxon>
    </lineage>
</organism>
<proteinExistence type="predicted"/>
<keyword evidence="4 7" id="KW-1133">Transmembrane helix</keyword>
<reference evidence="9 10" key="1">
    <citation type="submission" date="2023-07" db="EMBL/GenBank/DDBJ databases">
        <title>Comparative genomics of wheat-associated soil bacteria to identify genetic determinants of phenazine resistance.</title>
        <authorList>
            <person name="Mouncey N."/>
        </authorList>
    </citation>
    <scope>NUCLEOTIDE SEQUENCE [LARGE SCALE GENOMIC DNA]</scope>
    <source>
        <strain evidence="9 10">V3I3</strain>
    </source>
</reference>
<feature type="transmembrane region" description="Helical" evidence="7">
    <location>
        <begin position="72"/>
        <end position="92"/>
    </location>
</feature>
<evidence type="ECO:0000259" key="8">
    <source>
        <dbReference type="PROSITE" id="PS50850"/>
    </source>
</evidence>
<comment type="caution">
    <text evidence="9">The sequence shown here is derived from an EMBL/GenBank/DDBJ whole genome shotgun (WGS) entry which is preliminary data.</text>
</comment>
<dbReference type="CDD" id="cd17324">
    <property type="entry name" value="MFS_NepI_like"/>
    <property type="match status" value="1"/>
</dbReference>
<feature type="transmembrane region" description="Helical" evidence="7">
    <location>
        <begin position="400"/>
        <end position="419"/>
    </location>
</feature>
<evidence type="ECO:0000256" key="7">
    <source>
        <dbReference type="SAM" id="Phobius"/>
    </source>
</evidence>
<keyword evidence="5 7" id="KW-0472">Membrane</keyword>
<feature type="region of interest" description="Disordered" evidence="6">
    <location>
        <begin position="1"/>
        <end position="29"/>
    </location>
</feature>
<evidence type="ECO:0000256" key="2">
    <source>
        <dbReference type="ARBA" id="ARBA00022475"/>
    </source>
</evidence>
<dbReference type="InterPro" id="IPR036259">
    <property type="entry name" value="MFS_trans_sf"/>
</dbReference>